<dbReference type="PRINTS" id="PR00075">
    <property type="entry name" value="FACDDSATRASE"/>
</dbReference>
<dbReference type="GO" id="GO:0004768">
    <property type="term" value="F:stearoyl-CoA 9-desaturase activity"/>
    <property type="evidence" value="ECO:0007669"/>
    <property type="project" value="TreeGrafter"/>
</dbReference>
<comment type="domain">
    <text evidence="11">The histidine box domains are involved in binding the catalytic metal ions.</text>
</comment>
<evidence type="ECO:0000256" key="10">
    <source>
        <dbReference type="ARBA" id="ARBA00023160"/>
    </source>
</evidence>
<dbReference type="CDD" id="cd03505">
    <property type="entry name" value="Delta9-FADS-like"/>
    <property type="match status" value="1"/>
</dbReference>
<keyword evidence="9 12" id="KW-0472">Membrane</keyword>
<keyword evidence="5" id="KW-0276">Fatty acid metabolism</keyword>
<evidence type="ECO:0000256" key="11">
    <source>
        <dbReference type="RuleBase" id="RU000581"/>
    </source>
</evidence>
<dbReference type="AlphaFoldDB" id="A0A9N9RZN4"/>
<dbReference type="GO" id="GO:0006636">
    <property type="term" value="P:unsaturated fatty acid biosynthetic process"/>
    <property type="evidence" value="ECO:0007669"/>
    <property type="project" value="TreeGrafter"/>
</dbReference>
<organism evidence="13 14">
    <name type="scientific">Chironomus riparius</name>
    <dbReference type="NCBI Taxonomy" id="315576"/>
    <lineage>
        <taxon>Eukaryota</taxon>
        <taxon>Metazoa</taxon>
        <taxon>Ecdysozoa</taxon>
        <taxon>Arthropoda</taxon>
        <taxon>Hexapoda</taxon>
        <taxon>Insecta</taxon>
        <taxon>Pterygota</taxon>
        <taxon>Neoptera</taxon>
        <taxon>Endopterygota</taxon>
        <taxon>Diptera</taxon>
        <taxon>Nematocera</taxon>
        <taxon>Chironomoidea</taxon>
        <taxon>Chironomidae</taxon>
        <taxon>Chironominae</taxon>
        <taxon>Chironomus</taxon>
    </lineage>
</organism>
<evidence type="ECO:0000256" key="2">
    <source>
        <dbReference type="ARBA" id="ARBA00009295"/>
    </source>
</evidence>
<feature type="transmembrane region" description="Helical" evidence="12">
    <location>
        <begin position="148"/>
        <end position="170"/>
    </location>
</feature>
<keyword evidence="7 11" id="KW-0560">Oxidoreductase</keyword>
<keyword evidence="6 12" id="KW-1133">Transmembrane helix</keyword>
<reference evidence="13" key="1">
    <citation type="submission" date="2022-01" db="EMBL/GenBank/DDBJ databases">
        <authorList>
            <person name="King R."/>
        </authorList>
    </citation>
    <scope>NUCLEOTIDE SEQUENCE</scope>
</reference>
<proteinExistence type="inferred from homology"/>
<dbReference type="InterPro" id="IPR015876">
    <property type="entry name" value="Acyl-CoA_DS"/>
</dbReference>
<dbReference type="PANTHER" id="PTHR11351">
    <property type="entry name" value="ACYL-COA DESATURASE"/>
    <property type="match status" value="1"/>
</dbReference>
<evidence type="ECO:0000313" key="14">
    <source>
        <dbReference type="Proteomes" id="UP001153620"/>
    </source>
</evidence>
<comment type="subcellular location">
    <subcellularLocation>
        <location evidence="1">Membrane</location>
        <topology evidence="1">Multi-pass membrane protein</topology>
    </subcellularLocation>
</comment>
<keyword evidence="14" id="KW-1185">Reference proteome</keyword>
<feature type="transmembrane region" description="Helical" evidence="12">
    <location>
        <begin position="108"/>
        <end position="127"/>
    </location>
</feature>
<evidence type="ECO:0000256" key="9">
    <source>
        <dbReference type="ARBA" id="ARBA00023136"/>
    </source>
</evidence>
<keyword evidence="8" id="KW-0443">Lipid metabolism</keyword>
<evidence type="ECO:0000256" key="6">
    <source>
        <dbReference type="ARBA" id="ARBA00022989"/>
    </source>
</evidence>
<dbReference type="GO" id="GO:0005789">
    <property type="term" value="C:endoplasmic reticulum membrane"/>
    <property type="evidence" value="ECO:0007669"/>
    <property type="project" value="TreeGrafter"/>
</dbReference>
<keyword evidence="3 11" id="KW-0444">Lipid biosynthesis</keyword>
<keyword evidence="4 11" id="KW-0812">Transmembrane</keyword>
<protein>
    <submittedName>
        <fullName evidence="13">Uncharacterized protein</fullName>
    </submittedName>
</protein>
<feature type="transmembrane region" description="Helical" evidence="12">
    <location>
        <begin position="7"/>
        <end position="28"/>
    </location>
</feature>
<evidence type="ECO:0000256" key="7">
    <source>
        <dbReference type="ARBA" id="ARBA00023002"/>
    </source>
</evidence>
<gene>
    <name evidence="13" type="ORF">CHIRRI_LOCUS11270</name>
</gene>
<evidence type="ECO:0000256" key="8">
    <source>
        <dbReference type="ARBA" id="ARBA00023098"/>
    </source>
</evidence>
<sequence>MSMNIYFGNLMLLIYLHVAAFYTLFIQISLNSLIFYGSLLIMGQLGTTIAAHRYFAHRSFECIKFFRYFLVMLQSFSPFGSILHYVRYHRLHHNFIGTNADPFNLNRGFFFSYIGWLFTEAHHDVYVERKNVKMDDLNQDSMLQYQKSNYVLLTTIINFIFPTFVCVFFFNDSIISAWHMNMMRILILLHWSLMINSFGNFIGKKPYNKDITPKSSDILSLLGLGEGFNNYHYVYPWDYKASEKISTTFNISATLIDFVWMFGIVTKRYTTFIEMVERDAISNGDGSHLYAQRMAKVWADKSYIKTGDSKRDNINIWGFGDDKMSDEDKKQVKVLNY</sequence>
<dbReference type="PANTHER" id="PTHR11351:SF98">
    <property type="entry name" value="RE43130P"/>
    <property type="match status" value="1"/>
</dbReference>
<dbReference type="Proteomes" id="UP001153620">
    <property type="component" value="Chromosome 3"/>
</dbReference>
<feature type="transmembrane region" description="Helical" evidence="12">
    <location>
        <begin position="182"/>
        <end position="202"/>
    </location>
</feature>
<evidence type="ECO:0000256" key="3">
    <source>
        <dbReference type="ARBA" id="ARBA00022516"/>
    </source>
</evidence>
<evidence type="ECO:0000256" key="12">
    <source>
        <dbReference type="SAM" id="Phobius"/>
    </source>
</evidence>
<name>A0A9N9RZN4_9DIPT</name>
<accession>A0A9N9RZN4</accession>
<evidence type="ECO:0000313" key="13">
    <source>
        <dbReference type="EMBL" id="CAG9808430.1"/>
    </source>
</evidence>
<dbReference type="OrthoDB" id="10260134at2759"/>
<evidence type="ECO:0000256" key="5">
    <source>
        <dbReference type="ARBA" id="ARBA00022832"/>
    </source>
</evidence>
<dbReference type="GO" id="GO:0005506">
    <property type="term" value="F:iron ion binding"/>
    <property type="evidence" value="ECO:0007669"/>
    <property type="project" value="TreeGrafter"/>
</dbReference>
<keyword evidence="10 11" id="KW-0275">Fatty acid biosynthesis</keyword>
<comment type="cofactor">
    <cofactor evidence="11">
        <name>Fe(2+)</name>
        <dbReference type="ChEBI" id="CHEBI:29033"/>
    </cofactor>
</comment>
<feature type="transmembrane region" description="Helical" evidence="12">
    <location>
        <begin position="34"/>
        <end position="56"/>
    </location>
</feature>
<comment type="similarity">
    <text evidence="2 11">Belongs to the fatty acid desaturase type 1 family.</text>
</comment>
<dbReference type="EMBL" id="OU895879">
    <property type="protein sequence ID" value="CAG9808430.1"/>
    <property type="molecule type" value="Genomic_DNA"/>
</dbReference>
<evidence type="ECO:0000256" key="1">
    <source>
        <dbReference type="ARBA" id="ARBA00004141"/>
    </source>
</evidence>
<evidence type="ECO:0000256" key="4">
    <source>
        <dbReference type="ARBA" id="ARBA00022692"/>
    </source>
</evidence>
<feature type="transmembrane region" description="Helical" evidence="12">
    <location>
        <begin position="68"/>
        <end position="88"/>
    </location>
</feature>
<reference evidence="13" key="2">
    <citation type="submission" date="2022-10" db="EMBL/GenBank/DDBJ databases">
        <authorList>
            <consortium name="ENA_rothamsted_submissions"/>
            <consortium name="culmorum"/>
            <person name="King R."/>
        </authorList>
    </citation>
    <scope>NUCLEOTIDE SEQUENCE</scope>
</reference>